<dbReference type="InterPro" id="IPR023214">
    <property type="entry name" value="HAD_sf"/>
</dbReference>
<dbReference type="InterPro" id="IPR036412">
    <property type="entry name" value="HAD-like_sf"/>
</dbReference>
<dbReference type="Gene3D" id="3.40.50.1000">
    <property type="entry name" value="HAD superfamily/HAD-like"/>
    <property type="match status" value="1"/>
</dbReference>
<dbReference type="AlphaFoldDB" id="A0A285TXD1"/>
<dbReference type="EMBL" id="OBMM01000009">
    <property type="protein sequence ID" value="SOC30447.1"/>
    <property type="molecule type" value="Genomic_DNA"/>
</dbReference>
<dbReference type="Proteomes" id="UP000219068">
    <property type="component" value="Unassembled WGS sequence"/>
</dbReference>
<dbReference type="SUPFAM" id="SSF56784">
    <property type="entry name" value="HAD-like"/>
    <property type="match status" value="1"/>
</dbReference>
<gene>
    <name evidence="1" type="ORF">SAMN05428964_10947</name>
</gene>
<evidence type="ECO:0000313" key="2">
    <source>
        <dbReference type="Proteomes" id="UP000219068"/>
    </source>
</evidence>
<dbReference type="RefSeq" id="WP_097053606.1">
    <property type="nucleotide sequence ID" value="NZ_OBMM01000009.1"/>
</dbReference>
<accession>A0A285TXD1</accession>
<proteinExistence type="predicted"/>
<evidence type="ECO:0000313" key="1">
    <source>
        <dbReference type="EMBL" id="SOC30447.1"/>
    </source>
</evidence>
<sequence length="418" mass="46575">MRPDHNLPLPRLYLDLDGVFFDFARTVKENFGVNCDTDSLDPVWAKVRSNPSFWETLPLLDDAWDLWLHVRELSPIFLTGACDPIPIAAIGKTASVRKAFGQNPVYVTRASQKHEFVVPGDILIDDSERNIEQWQSAGGVGICHRSADETVATLNELLGPGGRLHDALYMRHVQKLRSAHKDAYHSKIGFWELPTEARQCVIARFSPTFADVGRDMRLSSNHVLSPTPTAGIAKICVVGEHVFTSDGLHLLFVLVNDQLTAEDGTVHHMVVAHNNFDAPDERSIIVANAFFKAHGAFACHNLPEAVELPGHAMWRGRPDLKVRGLTPTQKVSSVTPYQFPDGNTGTVEVVSSLDLEVTVYRNRDGQIHHPTQPAIIRRIPSLDSVEFSAWYHNGECLRQVLPSRDIPDESMRKANPKV</sequence>
<organism evidence="1 2">
    <name type="scientific">Thalassospira xiamenensis</name>
    <dbReference type="NCBI Taxonomy" id="220697"/>
    <lineage>
        <taxon>Bacteria</taxon>
        <taxon>Pseudomonadati</taxon>
        <taxon>Pseudomonadota</taxon>
        <taxon>Alphaproteobacteria</taxon>
        <taxon>Rhodospirillales</taxon>
        <taxon>Thalassospiraceae</taxon>
        <taxon>Thalassospira</taxon>
    </lineage>
</organism>
<protein>
    <submittedName>
        <fullName evidence="1">Uncharacterized protein</fullName>
    </submittedName>
</protein>
<reference evidence="1 2" key="1">
    <citation type="submission" date="2017-08" db="EMBL/GenBank/DDBJ databases">
        <authorList>
            <person name="de Groot N.N."/>
        </authorList>
    </citation>
    <scope>NUCLEOTIDE SEQUENCE [LARGE SCALE GENOMIC DNA]</scope>
    <source>
        <strain evidence="1 2">USBA 78</strain>
    </source>
</reference>
<name>A0A285TXD1_9PROT</name>